<dbReference type="InterPro" id="IPR013767">
    <property type="entry name" value="PAS_fold"/>
</dbReference>
<dbReference type="InterPro" id="IPR000014">
    <property type="entry name" value="PAS"/>
</dbReference>
<evidence type="ECO:0000256" key="1">
    <source>
        <dbReference type="PROSITE-ProRule" id="PRU00169"/>
    </source>
</evidence>
<keyword evidence="8" id="KW-1185">Reference proteome</keyword>
<dbReference type="SMART" id="SM00091">
    <property type="entry name" value="PAS"/>
    <property type="match status" value="1"/>
</dbReference>
<dbReference type="SUPFAM" id="SSF141868">
    <property type="entry name" value="EAL domain-like"/>
    <property type="match status" value="1"/>
</dbReference>
<dbReference type="PANTHER" id="PTHR44757">
    <property type="entry name" value="DIGUANYLATE CYCLASE DGCP"/>
    <property type="match status" value="1"/>
</dbReference>
<dbReference type="SUPFAM" id="SSF55785">
    <property type="entry name" value="PYP-like sensor domain (PAS domain)"/>
    <property type="match status" value="1"/>
</dbReference>
<feature type="domain" description="GGDEF" evidence="6">
    <location>
        <begin position="324"/>
        <end position="457"/>
    </location>
</feature>
<dbReference type="Proteomes" id="UP000658720">
    <property type="component" value="Unassembled WGS sequence"/>
</dbReference>
<dbReference type="Gene3D" id="3.40.50.2300">
    <property type="match status" value="1"/>
</dbReference>
<dbReference type="InterPro" id="IPR035919">
    <property type="entry name" value="EAL_sf"/>
</dbReference>
<dbReference type="InterPro" id="IPR000700">
    <property type="entry name" value="PAS-assoc_C"/>
</dbReference>
<dbReference type="InterPro" id="IPR035965">
    <property type="entry name" value="PAS-like_dom_sf"/>
</dbReference>
<dbReference type="PROSITE" id="PS50110">
    <property type="entry name" value="RESPONSE_REGULATORY"/>
    <property type="match status" value="1"/>
</dbReference>
<evidence type="ECO:0000259" key="2">
    <source>
        <dbReference type="PROSITE" id="PS50110"/>
    </source>
</evidence>
<sequence length="723" mass="82702">MLKTKGKILVVGDSGNLQKLRGKLENKGYEFQVCRSDSAILKNVLAIKVDLILLYVKLGGYDAYELCRRLKADVEIAPIPIIFLSELTSTFNKVRGLELGGADYITQPFQMEELFARIATHISLRQLQRRLWATSTELIRAKNKQLLKEIEDHRQTQEALFFEKELAQVTLKSIGDAVITTDAECAVTYLNPTAESLTGWTNEEASGNHLFEIFKIINEFTRNPVKNPIIQALEEITTINLAKNTNLIRRDGSEIPIDDSAAPIQDRKGNVVGSVVIFRDVTIAHNLTRQLTWQASHDFLTGLINRSGFEQKLDETIAANNEGHNHVLCYLDLDQFKVVNDTSGHIAGDKLLRQVARLLQQRVREVDTLARLGGDEFAFLLYQCPLEKAIEIAETSRDMVEKLCFQWEGKIFHISISIGLVSITPHENDKNRLMSMADAACYAAKNKGRNCIQVYRDDDNDLRQQRRERQWVGEIRDALEANNFDLYCQTVIPINKKSKLIYYEVLLRLLDEKRIIVPGVFLPSAERYQLMPTIDRWVVSQFFSRYDHYYQQHSERMNVSQNYLYALNLSAASINHDYFLDFLKMQLAKVSFPLGTICFEITEETAISHFDQAVKFINEIKQFGCYFAIDDFGHGMNSFEYIKYFPVDYLKIDGSFVKNIIQSKVDREIVESFNRIGHVMDLQTIAEFVENAAILRAVEAIGFDYAQGYVISKPSPLTFEHGM</sequence>
<evidence type="ECO:0000259" key="3">
    <source>
        <dbReference type="PROSITE" id="PS50112"/>
    </source>
</evidence>
<evidence type="ECO:0000259" key="6">
    <source>
        <dbReference type="PROSITE" id="PS50887"/>
    </source>
</evidence>
<organism evidence="7 8">
    <name type="scientific">Synechocystis salina LEGE 00031</name>
    <dbReference type="NCBI Taxonomy" id="1828736"/>
    <lineage>
        <taxon>Bacteria</taxon>
        <taxon>Bacillati</taxon>
        <taxon>Cyanobacteriota</taxon>
        <taxon>Cyanophyceae</taxon>
        <taxon>Synechococcales</taxon>
        <taxon>Merismopediaceae</taxon>
        <taxon>Synechocystis</taxon>
    </lineage>
</organism>
<dbReference type="Pfam" id="PF00989">
    <property type="entry name" value="PAS"/>
    <property type="match status" value="1"/>
</dbReference>
<reference evidence="7 8" key="1">
    <citation type="submission" date="2020-10" db="EMBL/GenBank/DDBJ databases">
        <authorList>
            <person name="Castelo-Branco R."/>
            <person name="Eusebio N."/>
            <person name="Adriana R."/>
            <person name="Vieira A."/>
            <person name="Brugerolle De Fraissinette N."/>
            <person name="Rezende De Castro R."/>
            <person name="Schneider M.P."/>
            <person name="Vasconcelos V."/>
            <person name="Leao P.N."/>
        </authorList>
    </citation>
    <scope>NUCLEOTIDE SEQUENCE [LARGE SCALE GENOMIC DNA]</scope>
    <source>
        <strain evidence="7 8">LEGE 00031</strain>
    </source>
</reference>
<dbReference type="PROSITE" id="PS50113">
    <property type="entry name" value="PAC"/>
    <property type="match status" value="1"/>
</dbReference>
<dbReference type="CDD" id="cd01949">
    <property type="entry name" value="GGDEF"/>
    <property type="match status" value="1"/>
</dbReference>
<dbReference type="PROSITE" id="PS50883">
    <property type="entry name" value="EAL"/>
    <property type="match status" value="1"/>
</dbReference>
<feature type="domain" description="PAS" evidence="3">
    <location>
        <begin position="163"/>
        <end position="236"/>
    </location>
</feature>
<evidence type="ECO:0000313" key="7">
    <source>
        <dbReference type="EMBL" id="MBE9255729.1"/>
    </source>
</evidence>
<dbReference type="InterPro" id="IPR001610">
    <property type="entry name" value="PAC"/>
</dbReference>
<comment type="caution">
    <text evidence="7">The sequence shown here is derived from an EMBL/GenBank/DDBJ whole genome shotgun (WGS) entry which is preliminary data.</text>
</comment>
<dbReference type="NCBIfam" id="TIGR00229">
    <property type="entry name" value="sensory_box"/>
    <property type="match status" value="1"/>
</dbReference>
<dbReference type="InterPro" id="IPR052155">
    <property type="entry name" value="Biofilm_reg_signaling"/>
</dbReference>
<feature type="domain" description="PAC" evidence="4">
    <location>
        <begin position="241"/>
        <end position="293"/>
    </location>
</feature>
<dbReference type="RefSeq" id="WP_194021296.1">
    <property type="nucleotide sequence ID" value="NZ_JADEVV010000085.1"/>
</dbReference>
<dbReference type="Gene3D" id="3.30.450.20">
    <property type="entry name" value="PAS domain"/>
    <property type="match status" value="1"/>
</dbReference>
<dbReference type="Gene3D" id="3.30.70.270">
    <property type="match status" value="1"/>
</dbReference>
<dbReference type="CDD" id="cd00130">
    <property type="entry name" value="PAS"/>
    <property type="match status" value="1"/>
</dbReference>
<gene>
    <name evidence="7" type="ORF">IQ217_18215</name>
</gene>
<dbReference type="PANTHER" id="PTHR44757:SF4">
    <property type="entry name" value="DIGUANYLATE CYCLASE DGCE-RELATED"/>
    <property type="match status" value="1"/>
</dbReference>
<dbReference type="PROSITE" id="PS50887">
    <property type="entry name" value="GGDEF"/>
    <property type="match status" value="1"/>
</dbReference>
<dbReference type="InterPro" id="IPR000160">
    <property type="entry name" value="GGDEF_dom"/>
</dbReference>
<dbReference type="Gene3D" id="6.10.250.690">
    <property type="match status" value="1"/>
</dbReference>
<dbReference type="InterPro" id="IPR043128">
    <property type="entry name" value="Rev_trsase/Diguanyl_cyclase"/>
</dbReference>
<dbReference type="Pfam" id="PF00072">
    <property type="entry name" value="Response_reg"/>
    <property type="match status" value="1"/>
</dbReference>
<dbReference type="SUPFAM" id="SSF55073">
    <property type="entry name" value="Nucleotide cyclase"/>
    <property type="match status" value="1"/>
</dbReference>
<dbReference type="NCBIfam" id="TIGR00254">
    <property type="entry name" value="GGDEF"/>
    <property type="match status" value="1"/>
</dbReference>
<evidence type="ECO:0000259" key="4">
    <source>
        <dbReference type="PROSITE" id="PS50113"/>
    </source>
</evidence>
<dbReference type="PROSITE" id="PS50112">
    <property type="entry name" value="PAS"/>
    <property type="match status" value="1"/>
</dbReference>
<dbReference type="SMART" id="SM00267">
    <property type="entry name" value="GGDEF"/>
    <property type="match status" value="1"/>
</dbReference>
<dbReference type="InterPro" id="IPR029787">
    <property type="entry name" value="Nucleotide_cyclase"/>
</dbReference>
<dbReference type="SMART" id="SM00448">
    <property type="entry name" value="REC"/>
    <property type="match status" value="1"/>
</dbReference>
<name>A0ABR9VWL3_9SYNC</name>
<dbReference type="InterPro" id="IPR011006">
    <property type="entry name" value="CheY-like_superfamily"/>
</dbReference>
<feature type="domain" description="EAL" evidence="5">
    <location>
        <begin position="468"/>
        <end position="723"/>
    </location>
</feature>
<dbReference type="Gene3D" id="3.20.20.450">
    <property type="entry name" value="EAL domain"/>
    <property type="match status" value="1"/>
</dbReference>
<dbReference type="SUPFAM" id="SSF52172">
    <property type="entry name" value="CheY-like"/>
    <property type="match status" value="1"/>
</dbReference>
<proteinExistence type="predicted"/>
<dbReference type="InterPro" id="IPR001633">
    <property type="entry name" value="EAL_dom"/>
</dbReference>
<evidence type="ECO:0000259" key="5">
    <source>
        <dbReference type="PROSITE" id="PS50883"/>
    </source>
</evidence>
<evidence type="ECO:0000313" key="8">
    <source>
        <dbReference type="Proteomes" id="UP000658720"/>
    </source>
</evidence>
<dbReference type="SMART" id="SM00086">
    <property type="entry name" value="PAC"/>
    <property type="match status" value="1"/>
</dbReference>
<comment type="caution">
    <text evidence="1">Lacks conserved residue(s) required for the propagation of feature annotation.</text>
</comment>
<accession>A0ABR9VWL3</accession>
<dbReference type="Pfam" id="PF00563">
    <property type="entry name" value="EAL"/>
    <property type="match status" value="1"/>
</dbReference>
<dbReference type="EMBL" id="JADEVV010000085">
    <property type="protein sequence ID" value="MBE9255729.1"/>
    <property type="molecule type" value="Genomic_DNA"/>
</dbReference>
<protein>
    <submittedName>
        <fullName evidence="7">EAL domain-containing protein</fullName>
    </submittedName>
</protein>
<dbReference type="CDD" id="cd01948">
    <property type="entry name" value="EAL"/>
    <property type="match status" value="1"/>
</dbReference>
<dbReference type="InterPro" id="IPR001789">
    <property type="entry name" value="Sig_transdc_resp-reg_receiver"/>
</dbReference>
<dbReference type="SMART" id="SM00052">
    <property type="entry name" value="EAL"/>
    <property type="match status" value="1"/>
</dbReference>
<dbReference type="Pfam" id="PF00990">
    <property type="entry name" value="GGDEF"/>
    <property type="match status" value="1"/>
</dbReference>
<feature type="domain" description="Response regulatory" evidence="2">
    <location>
        <begin position="1"/>
        <end position="122"/>
    </location>
</feature>